<name>I3SR62_LOTJA</name>
<feature type="transmembrane region" description="Helical" evidence="1">
    <location>
        <begin position="12"/>
        <end position="33"/>
    </location>
</feature>
<protein>
    <submittedName>
        <fullName evidence="2">Uncharacterized protein</fullName>
    </submittedName>
</protein>
<accession>I3SR62</accession>
<sequence>MLIHCRSIFNSLICLIISVRTIMMQVCNIFYLVNCDEHVCCCFSKLK</sequence>
<proteinExistence type="evidence at transcript level"/>
<keyword evidence="1" id="KW-1133">Transmembrane helix</keyword>
<dbReference type="AlphaFoldDB" id="I3SR62"/>
<organism evidence="2">
    <name type="scientific">Lotus japonicus</name>
    <name type="common">Lotus corniculatus var. japonicus</name>
    <dbReference type="NCBI Taxonomy" id="34305"/>
    <lineage>
        <taxon>Eukaryota</taxon>
        <taxon>Viridiplantae</taxon>
        <taxon>Streptophyta</taxon>
        <taxon>Embryophyta</taxon>
        <taxon>Tracheophyta</taxon>
        <taxon>Spermatophyta</taxon>
        <taxon>Magnoliopsida</taxon>
        <taxon>eudicotyledons</taxon>
        <taxon>Gunneridae</taxon>
        <taxon>Pentapetalae</taxon>
        <taxon>rosids</taxon>
        <taxon>fabids</taxon>
        <taxon>Fabales</taxon>
        <taxon>Fabaceae</taxon>
        <taxon>Papilionoideae</taxon>
        <taxon>50 kb inversion clade</taxon>
        <taxon>NPAAA clade</taxon>
        <taxon>Hologalegina</taxon>
        <taxon>robinioid clade</taxon>
        <taxon>Loteae</taxon>
        <taxon>Lotus</taxon>
    </lineage>
</organism>
<dbReference type="EMBL" id="BT142960">
    <property type="protein sequence ID" value="AFK42754.1"/>
    <property type="molecule type" value="mRNA"/>
</dbReference>
<evidence type="ECO:0000313" key="2">
    <source>
        <dbReference type="EMBL" id="AFK42754.1"/>
    </source>
</evidence>
<reference evidence="2" key="1">
    <citation type="submission" date="2012-05" db="EMBL/GenBank/DDBJ databases">
        <authorList>
            <person name="Krishnakumar V."/>
            <person name="Cheung F."/>
            <person name="Xiao Y."/>
            <person name="Chan A."/>
            <person name="Moskal W.A."/>
            <person name="Town C.D."/>
        </authorList>
    </citation>
    <scope>NUCLEOTIDE SEQUENCE</scope>
</reference>
<keyword evidence="1" id="KW-0472">Membrane</keyword>
<evidence type="ECO:0000256" key="1">
    <source>
        <dbReference type="SAM" id="Phobius"/>
    </source>
</evidence>
<keyword evidence="1" id="KW-0812">Transmembrane</keyword>